<protein>
    <recommendedName>
        <fullName evidence="4">Vitellogenin</fullName>
    </recommendedName>
</protein>
<dbReference type="AlphaFoldDB" id="A0AAV4UT32"/>
<evidence type="ECO:0000256" key="1">
    <source>
        <dbReference type="SAM" id="MobiDB-lite"/>
    </source>
</evidence>
<feature type="region of interest" description="Disordered" evidence="1">
    <location>
        <begin position="1"/>
        <end position="24"/>
    </location>
</feature>
<organism evidence="2 3">
    <name type="scientific">Caerostris extrusa</name>
    <name type="common">Bark spider</name>
    <name type="synonym">Caerostris bankana</name>
    <dbReference type="NCBI Taxonomy" id="172846"/>
    <lineage>
        <taxon>Eukaryota</taxon>
        <taxon>Metazoa</taxon>
        <taxon>Ecdysozoa</taxon>
        <taxon>Arthropoda</taxon>
        <taxon>Chelicerata</taxon>
        <taxon>Arachnida</taxon>
        <taxon>Araneae</taxon>
        <taxon>Araneomorphae</taxon>
        <taxon>Entelegynae</taxon>
        <taxon>Araneoidea</taxon>
        <taxon>Araneidae</taxon>
        <taxon>Caerostris</taxon>
    </lineage>
</organism>
<dbReference type="Proteomes" id="UP001054945">
    <property type="component" value="Unassembled WGS sequence"/>
</dbReference>
<sequence length="138" mass="15773">MRMNLRAKIQNSFSPAHTSSRDGSSDYTFDVQISLTPTSFASSVWCTPIIPENSPDDWVSDDELLEEECESDKPYDGRYISSSMKVQYQPSIESFKDRKIVLNKESYEKSLCRSCKLEDSIDSKPKTKINALSRNQKN</sequence>
<reference evidence="2 3" key="1">
    <citation type="submission" date="2021-06" db="EMBL/GenBank/DDBJ databases">
        <title>Caerostris extrusa draft genome.</title>
        <authorList>
            <person name="Kono N."/>
            <person name="Arakawa K."/>
        </authorList>
    </citation>
    <scope>NUCLEOTIDE SEQUENCE [LARGE SCALE GENOMIC DNA]</scope>
</reference>
<evidence type="ECO:0008006" key="4">
    <source>
        <dbReference type="Google" id="ProtNLM"/>
    </source>
</evidence>
<dbReference type="EMBL" id="BPLR01013402">
    <property type="protein sequence ID" value="GIY60962.1"/>
    <property type="molecule type" value="Genomic_DNA"/>
</dbReference>
<evidence type="ECO:0000313" key="3">
    <source>
        <dbReference type="Proteomes" id="UP001054945"/>
    </source>
</evidence>
<evidence type="ECO:0000313" key="2">
    <source>
        <dbReference type="EMBL" id="GIY60962.1"/>
    </source>
</evidence>
<accession>A0AAV4UT32</accession>
<gene>
    <name evidence="2" type="ORF">CEXT_1271</name>
</gene>
<proteinExistence type="predicted"/>
<keyword evidence="3" id="KW-1185">Reference proteome</keyword>
<feature type="compositionally biased region" description="Polar residues" evidence="1">
    <location>
        <begin position="9"/>
        <end position="18"/>
    </location>
</feature>
<comment type="caution">
    <text evidence="2">The sequence shown here is derived from an EMBL/GenBank/DDBJ whole genome shotgun (WGS) entry which is preliminary data.</text>
</comment>
<name>A0AAV4UT32_CAEEX</name>